<sequence>MLNVYQVTTENIRELTKKEKFLRLNIKSWAISAIGSLALNSFLGLYTLVLFIVAITFFYIIEFFDDDIVDIALNTLQLKTGIGTYYA</sequence>
<evidence type="ECO:0008006" key="4">
    <source>
        <dbReference type="Google" id="ProtNLM"/>
    </source>
</evidence>
<name>A0A4U8T704_9HELI</name>
<gene>
    <name evidence="2" type="ORF">LS71_008425</name>
</gene>
<feature type="transmembrane region" description="Helical" evidence="1">
    <location>
        <begin position="45"/>
        <end position="64"/>
    </location>
</feature>
<dbReference type="AlphaFoldDB" id="A0A4U8T704"/>
<keyword evidence="1" id="KW-1133">Transmembrane helix</keyword>
<dbReference type="OrthoDB" id="5326505at2"/>
<accession>A0A4U8T704</accession>
<dbReference type="EMBL" id="JRPR02000009">
    <property type="protein sequence ID" value="TLD95420.1"/>
    <property type="molecule type" value="Genomic_DNA"/>
</dbReference>
<comment type="caution">
    <text evidence="2">The sequence shown here is derived from an EMBL/GenBank/DDBJ whole genome shotgun (WGS) entry which is preliminary data.</text>
</comment>
<keyword evidence="3" id="KW-1185">Reference proteome</keyword>
<keyword evidence="1" id="KW-0472">Membrane</keyword>
<protein>
    <recommendedName>
        <fullName evidence="4">VirB3 type IV secretion protein</fullName>
    </recommendedName>
</protein>
<evidence type="ECO:0000256" key="1">
    <source>
        <dbReference type="SAM" id="Phobius"/>
    </source>
</evidence>
<reference evidence="2 3" key="1">
    <citation type="journal article" date="2014" name="Genome Announc.">
        <title>Draft genome sequences of eight enterohepatic helicobacter species isolated from both laboratory and wild rodents.</title>
        <authorList>
            <person name="Sheh A."/>
            <person name="Shen Z."/>
            <person name="Fox J.G."/>
        </authorList>
    </citation>
    <scope>NUCLEOTIDE SEQUENCE [LARGE SCALE GENOMIC DNA]</scope>
    <source>
        <strain evidence="2 3">MIT 09-6949</strain>
    </source>
</reference>
<dbReference type="STRING" id="1677920.LS71_04020"/>
<keyword evidence="1" id="KW-0812">Transmembrane</keyword>
<evidence type="ECO:0000313" key="3">
    <source>
        <dbReference type="Proteomes" id="UP000029733"/>
    </source>
</evidence>
<dbReference type="Proteomes" id="UP000029733">
    <property type="component" value="Unassembled WGS sequence"/>
</dbReference>
<evidence type="ECO:0000313" key="2">
    <source>
        <dbReference type="EMBL" id="TLD95420.1"/>
    </source>
</evidence>
<organism evidence="2 3">
    <name type="scientific">Helicobacter jaachi</name>
    <dbReference type="NCBI Taxonomy" id="1677920"/>
    <lineage>
        <taxon>Bacteria</taxon>
        <taxon>Pseudomonadati</taxon>
        <taxon>Campylobacterota</taxon>
        <taxon>Epsilonproteobacteria</taxon>
        <taxon>Campylobacterales</taxon>
        <taxon>Helicobacteraceae</taxon>
        <taxon>Helicobacter</taxon>
    </lineage>
</organism>
<proteinExistence type="predicted"/>